<dbReference type="OrthoDB" id="1902508at2"/>
<feature type="domain" description="CAAX prenyl protease 2/Lysostaphin resistance protein A-like" evidence="2">
    <location>
        <begin position="175"/>
        <end position="280"/>
    </location>
</feature>
<dbReference type="PATRIC" id="fig|1121290.3.peg.1615"/>
<evidence type="ECO:0000256" key="1">
    <source>
        <dbReference type="SAM" id="Phobius"/>
    </source>
</evidence>
<dbReference type="AlphaFoldDB" id="A0A1E8EYC3"/>
<feature type="transmembrane region" description="Helical" evidence="1">
    <location>
        <begin position="243"/>
        <end position="261"/>
    </location>
</feature>
<dbReference type="Proteomes" id="UP000175744">
    <property type="component" value="Unassembled WGS sequence"/>
</dbReference>
<feature type="transmembrane region" description="Helical" evidence="1">
    <location>
        <begin position="104"/>
        <end position="123"/>
    </location>
</feature>
<dbReference type="EMBL" id="LZFO01000024">
    <property type="protein sequence ID" value="OFI05544.1"/>
    <property type="molecule type" value="Genomic_DNA"/>
</dbReference>
<comment type="caution">
    <text evidence="3">The sequence shown here is derived from an EMBL/GenBank/DDBJ whole genome shotgun (WGS) entry which is preliminary data.</text>
</comment>
<name>A0A1E8EYC3_9CLOT</name>
<keyword evidence="3" id="KW-0645">Protease</keyword>
<feature type="transmembrane region" description="Helical" evidence="1">
    <location>
        <begin position="143"/>
        <end position="168"/>
    </location>
</feature>
<keyword evidence="3" id="KW-0378">Hydrolase</keyword>
<dbReference type="Pfam" id="PF02517">
    <property type="entry name" value="Rce1-like"/>
    <property type="match status" value="1"/>
</dbReference>
<keyword evidence="1" id="KW-0472">Membrane</keyword>
<dbReference type="STRING" id="1121290.CLAOCE_16270"/>
<proteinExistence type="predicted"/>
<feature type="transmembrane region" description="Helical" evidence="1">
    <location>
        <begin position="21"/>
        <end position="44"/>
    </location>
</feature>
<evidence type="ECO:0000313" key="4">
    <source>
        <dbReference type="Proteomes" id="UP000175744"/>
    </source>
</evidence>
<evidence type="ECO:0000313" key="3">
    <source>
        <dbReference type="EMBL" id="OFI05544.1"/>
    </source>
</evidence>
<reference evidence="3 4" key="1">
    <citation type="submission" date="2016-06" db="EMBL/GenBank/DDBJ databases">
        <title>Genome sequence of Clostridium acetireducens DSM 10703.</title>
        <authorList>
            <person name="Poehlein A."/>
            <person name="Fluechter S."/>
            <person name="Duerre P."/>
            <person name="Daniel R."/>
        </authorList>
    </citation>
    <scope>NUCLEOTIDE SEQUENCE [LARGE SCALE GENOMIC DNA]</scope>
    <source>
        <strain evidence="3 4">DSM 10703</strain>
    </source>
</reference>
<feature type="transmembrane region" description="Helical" evidence="1">
    <location>
        <begin position="188"/>
        <end position="207"/>
    </location>
</feature>
<sequence>MKTRMNDIIVKVKEQNINYKNFLFPIIIFGIFMLTYVLSIIVTMSKNEYNFMIRTWTWTEYIIGIGAVIVIAKYYKNIKINYVVIGLILTLISCTSLIKRADLITGIQEAVILFCTFIGGCLLSKEKNSIKCSLVDKKFEKSLSSVIIGIIFSIPLCITNFIYFRIVVGSPKWENPIMSAFFALQPGIAEEIIFRFFVMNVFIAVLSNKFQPKWVMVISMFFGVIPHSLVHFSQLWILAPLNAIFLLISTSLLFGLPMAYLQYKRDLECAIAFHWFIDFIRFVGGY</sequence>
<dbReference type="GO" id="GO:0004175">
    <property type="term" value="F:endopeptidase activity"/>
    <property type="evidence" value="ECO:0007669"/>
    <property type="project" value="UniProtKB-ARBA"/>
</dbReference>
<dbReference type="GO" id="GO:0080120">
    <property type="term" value="P:CAAX-box protein maturation"/>
    <property type="evidence" value="ECO:0007669"/>
    <property type="project" value="UniProtKB-ARBA"/>
</dbReference>
<dbReference type="GO" id="GO:0006508">
    <property type="term" value="P:proteolysis"/>
    <property type="evidence" value="ECO:0007669"/>
    <property type="project" value="UniProtKB-KW"/>
</dbReference>
<dbReference type="RefSeq" id="WP_070110598.1">
    <property type="nucleotide sequence ID" value="NZ_LZFO01000024.1"/>
</dbReference>
<keyword evidence="1" id="KW-1133">Transmembrane helix</keyword>
<evidence type="ECO:0000259" key="2">
    <source>
        <dbReference type="Pfam" id="PF02517"/>
    </source>
</evidence>
<accession>A0A1E8EYC3</accession>
<feature type="transmembrane region" description="Helical" evidence="1">
    <location>
        <begin position="214"/>
        <end position="237"/>
    </location>
</feature>
<dbReference type="InterPro" id="IPR003675">
    <property type="entry name" value="Rce1/LyrA-like_dom"/>
</dbReference>
<organism evidence="3 4">
    <name type="scientific">Clostridium acetireducens DSM 10703</name>
    <dbReference type="NCBI Taxonomy" id="1121290"/>
    <lineage>
        <taxon>Bacteria</taxon>
        <taxon>Bacillati</taxon>
        <taxon>Bacillota</taxon>
        <taxon>Clostridia</taxon>
        <taxon>Eubacteriales</taxon>
        <taxon>Clostridiaceae</taxon>
        <taxon>Clostridium</taxon>
    </lineage>
</organism>
<keyword evidence="4" id="KW-1185">Reference proteome</keyword>
<feature type="transmembrane region" description="Helical" evidence="1">
    <location>
        <begin position="82"/>
        <end position="98"/>
    </location>
</feature>
<protein>
    <submittedName>
        <fullName evidence="3">CAAX amino terminal protease self-immunity</fullName>
    </submittedName>
</protein>
<keyword evidence="1" id="KW-0812">Transmembrane</keyword>
<feature type="transmembrane region" description="Helical" evidence="1">
    <location>
        <begin position="56"/>
        <end position="75"/>
    </location>
</feature>
<gene>
    <name evidence="3" type="ORF">CLOACE_16270</name>
</gene>